<evidence type="ECO:0000256" key="2">
    <source>
        <dbReference type="ARBA" id="ARBA00022448"/>
    </source>
</evidence>
<sequence>MSKKLSSEFYQSDALINEAYHDKAVVEAGGMEDEILGEENANKDENYDNDAQNLIERLQQEQERMGYKLRYVLSIKNKRYFTIVLASLASIGGMLLGLDMSTISGANLYMPQDIHLTSKQDSLVVSGAPLGAVFGAFIMPLTNELLGRKWAIIVAWDYGTMISGRLLVGAG</sequence>
<name>M2X8Q8_GALSU</name>
<organism evidence="8 9">
    <name type="scientific">Galdieria sulphuraria</name>
    <name type="common">Red alga</name>
    <dbReference type="NCBI Taxonomy" id="130081"/>
    <lineage>
        <taxon>Eukaryota</taxon>
        <taxon>Rhodophyta</taxon>
        <taxon>Bangiophyceae</taxon>
        <taxon>Galdieriales</taxon>
        <taxon>Galdieriaceae</taxon>
        <taxon>Galdieria</taxon>
    </lineage>
</organism>
<feature type="domain" description="Major facilitator superfamily (MFS) profile" evidence="7">
    <location>
        <begin position="85"/>
        <end position="171"/>
    </location>
</feature>
<dbReference type="Gramene" id="EME26217">
    <property type="protein sequence ID" value="EME26217"/>
    <property type="gene ID" value="Gasu_61370"/>
</dbReference>
<evidence type="ECO:0000259" key="7">
    <source>
        <dbReference type="PROSITE" id="PS50850"/>
    </source>
</evidence>
<evidence type="ECO:0000256" key="5">
    <source>
        <dbReference type="ARBA" id="ARBA00023136"/>
    </source>
</evidence>
<feature type="transmembrane region" description="Helical" evidence="6">
    <location>
        <begin position="123"/>
        <end position="142"/>
    </location>
</feature>
<evidence type="ECO:0000256" key="4">
    <source>
        <dbReference type="ARBA" id="ARBA00022989"/>
    </source>
</evidence>
<dbReference type="KEGG" id="gsl:Gasu_61370"/>
<keyword evidence="4 6" id="KW-1133">Transmembrane helix</keyword>
<dbReference type="EMBL" id="KB454575">
    <property type="protein sequence ID" value="EME26217.1"/>
    <property type="molecule type" value="Genomic_DNA"/>
</dbReference>
<protein>
    <submittedName>
        <fullName evidence="8">MFS transporter, SP family, sugar:H+ symporter</fullName>
    </submittedName>
</protein>
<dbReference type="SUPFAM" id="SSF103473">
    <property type="entry name" value="MFS general substrate transporter"/>
    <property type="match status" value="1"/>
</dbReference>
<dbReference type="GO" id="GO:0016020">
    <property type="term" value="C:membrane"/>
    <property type="evidence" value="ECO:0007669"/>
    <property type="project" value="UniProtKB-SubCell"/>
</dbReference>
<dbReference type="InterPro" id="IPR050814">
    <property type="entry name" value="Myo-inositol_Transporter"/>
</dbReference>
<dbReference type="GeneID" id="17085205"/>
<evidence type="ECO:0000256" key="1">
    <source>
        <dbReference type="ARBA" id="ARBA00004141"/>
    </source>
</evidence>
<dbReference type="Proteomes" id="UP000030680">
    <property type="component" value="Unassembled WGS sequence"/>
</dbReference>
<dbReference type="InterPro" id="IPR005828">
    <property type="entry name" value="MFS_sugar_transport-like"/>
</dbReference>
<dbReference type="Pfam" id="PF00083">
    <property type="entry name" value="Sugar_tr"/>
    <property type="match status" value="1"/>
</dbReference>
<dbReference type="AlphaFoldDB" id="M2X8Q8"/>
<dbReference type="PANTHER" id="PTHR48020">
    <property type="entry name" value="PROTON MYO-INOSITOL COTRANSPORTER"/>
    <property type="match status" value="1"/>
</dbReference>
<evidence type="ECO:0000256" key="3">
    <source>
        <dbReference type="ARBA" id="ARBA00022692"/>
    </source>
</evidence>
<comment type="subcellular location">
    <subcellularLocation>
        <location evidence="1">Membrane</location>
        <topology evidence="1">Multi-pass membrane protein</topology>
    </subcellularLocation>
</comment>
<feature type="non-terminal residue" evidence="8">
    <location>
        <position position="1"/>
    </location>
</feature>
<evidence type="ECO:0000313" key="8">
    <source>
        <dbReference type="EMBL" id="EME26217.1"/>
    </source>
</evidence>
<dbReference type="InterPro" id="IPR020846">
    <property type="entry name" value="MFS_dom"/>
</dbReference>
<dbReference type="Gene3D" id="1.20.1250.20">
    <property type="entry name" value="MFS general substrate transporter like domains"/>
    <property type="match status" value="1"/>
</dbReference>
<feature type="transmembrane region" description="Helical" evidence="6">
    <location>
        <begin position="80"/>
        <end position="103"/>
    </location>
</feature>
<dbReference type="PANTHER" id="PTHR48020:SF9">
    <property type="entry name" value="MAJOR FACILITATOR SUPERFAMILY (MFS) PROFILE DOMAIN-CONTAINING PROTEIN"/>
    <property type="match status" value="1"/>
</dbReference>
<dbReference type="GO" id="GO:0022857">
    <property type="term" value="F:transmembrane transporter activity"/>
    <property type="evidence" value="ECO:0007669"/>
    <property type="project" value="InterPro"/>
</dbReference>
<keyword evidence="3 6" id="KW-0812">Transmembrane</keyword>
<evidence type="ECO:0000313" key="9">
    <source>
        <dbReference type="Proteomes" id="UP000030680"/>
    </source>
</evidence>
<evidence type="ECO:0000256" key="6">
    <source>
        <dbReference type="SAM" id="Phobius"/>
    </source>
</evidence>
<keyword evidence="5 6" id="KW-0472">Membrane</keyword>
<keyword evidence="9" id="KW-1185">Reference proteome</keyword>
<dbReference type="PROSITE" id="PS50850">
    <property type="entry name" value="MFS"/>
    <property type="match status" value="1"/>
</dbReference>
<keyword evidence="2" id="KW-0813">Transport</keyword>
<accession>M2X8Q8</accession>
<dbReference type="InterPro" id="IPR036259">
    <property type="entry name" value="MFS_trans_sf"/>
</dbReference>
<proteinExistence type="predicted"/>
<gene>
    <name evidence="8" type="ORF">Gasu_61370</name>
</gene>
<dbReference type="OrthoDB" id="6339427at2759"/>
<dbReference type="RefSeq" id="XP_005702737.1">
    <property type="nucleotide sequence ID" value="XM_005702680.1"/>
</dbReference>
<reference evidence="9" key="1">
    <citation type="journal article" date="2013" name="Science">
        <title>Gene transfer from bacteria and archaea facilitated evolution of an extremophilic eukaryote.</title>
        <authorList>
            <person name="Schonknecht G."/>
            <person name="Chen W.H."/>
            <person name="Ternes C.M."/>
            <person name="Barbier G.G."/>
            <person name="Shrestha R.P."/>
            <person name="Stanke M."/>
            <person name="Brautigam A."/>
            <person name="Baker B.J."/>
            <person name="Banfield J.F."/>
            <person name="Garavito R.M."/>
            <person name="Carr K."/>
            <person name="Wilkerson C."/>
            <person name="Rensing S.A."/>
            <person name="Gagneul D."/>
            <person name="Dickenson N.E."/>
            <person name="Oesterhelt C."/>
            <person name="Lercher M.J."/>
            <person name="Weber A.P."/>
        </authorList>
    </citation>
    <scope>NUCLEOTIDE SEQUENCE [LARGE SCALE GENOMIC DNA]</scope>
    <source>
        <strain evidence="9">074W</strain>
    </source>
</reference>